<sequence>NRPTTAAMNYENDHELRNTQAFCGLENGDQNRVRVEKDMHPAPDSDQAS</sequence>
<accession>A0ACA9RBA1</accession>
<name>A0ACA9RBA1_9GLOM</name>
<comment type="caution">
    <text evidence="1">The sequence shown here is derived from an EMBL/GenBank/DDBJ whole genome shotgun (WGS) entry which is preliminary data.</text>
</comment>
<protein>
    <submittedName>
        <fullName evidence="1">25236_t:CDS:1</fullName>
    </submittedName>
</protein>
<organism evidence="1 2">
    <name type="scientific">Racocetra persica</name>
    <dbReference type="NCBI Taxonomy" id="160502"/>
    <lineage>
        <taxon>Eukaryota</taxon>
        <taxon>Fungi</taxon>
        <taxon>Fungi incertae sedis</taxon>
        <taxon>Mucoromycota</taxon>
        <taxon>Glomeromycotina</taxon>
        <taxon>Glomeromycetes</taxon>
        <taxon>Diversisporales</taxon>
        <taxon>Gigasporaceae</taxon>
        <taxon>Racocetra</taxon>
    </lineage>
</organism>
<feature type="non-terminal residue" evidence="1">
    <location>
        <position position="1"/>
    </location>
</feature>
<evidence type="ECO:0000313" key="1">
    <source>
        <dbReference type="EMBL" id="CAG8785848.1"/>
    </source>
</evidence>
<dbReference type="Proteomes" id="UP000789920">
    <property type="component" value="Unassembled WGS sequence"/>
</dbReference>
<feature type="non-terminal residue" evidence="1">
    <location>
        <position position="49"/>
    </location>
</feature>
<gene>
    <name evidence="1" type="ORF">RPERSI_LOCUS18283</name>
</gene>
<dbReference type="EMBL" id="CAJVQC010048194">
    <property type="protein sequence ID" value="CAG8785848.1"/>
    <property type="molecule type" value="Genomic_DNA"/>
</dbReference>
<reference evidence="1" key="1">
    <citation type="submission" date="2021-06" db="EMBL/GenBank/DDBJ databases">
        <authorList>
            <person name="Kallberg Y."/>
            <person name="Tangrot J."/>
            <person name="Rosling A."/>
        </authorList>
    </citation>
    <scope>NUCLEOTIDE SEQUENCE</scope>
    <source>
        <strain evidence="1">MA461A</strain>
    </source>
</reference>
<evidence type="ECO:0000313" key="2">
    <source>
        <dbReference type="Proteomes" id="UP000789920"/>
    </source>
</evidence>
<keyword evidence="2" id="KW-1185">Reference proteome</keyword>
<proteinExistence type="predicted"/>